<proteinExistence type="predicted"/>
<dbReference type="PROSITE" id="PS50035">
    <property type="entry name" value="PLD"/>
    <property type="match status" value="2"/>
</dbReference>
<comment type="function">
    <text evidence="1">Could be a virulence factor.</text>
</comment>
<name>A0ABV8U5N4_9PROT</name>
<reference evidence="8" key="1">
    <citation type="journal article" date="2019" name="Int. J. Syst. Evol. Microbiol.">
        <title>The Global Catalogue of Microorganisms (GCM) 10K type strain sequencing project: providing services to taxonomists for standard genome sequencing and annotation.</title>
        <authorList>
            <consortium name="The Broad Institute Genomics Platform"/>
            <consortium name="The Broad Institute Genome Sequencing Center for Infectious Disease"/>
            <person name="Wu L."/>
            <person name="Ma J."/>
        </authorList>
    </citation>
    <scope>NUCLEOTIDE SEQUENCE [LARGE SCALE GENOMIC DNA]</scope>
    <source>
        <strain evidence="8">CGMCC 1.15304</strain>
    </source>
</reference>
<dbReference type="CDD" id="cd09159">
    <property type="entry name" value="PLDc_ybhO_like_2"/>
    <property type="match status" value="1"/>
</dbReference>
<dbReference type="RefSeq" id="WP_380084277.1">
    <property type="nucleotide sequence ID" value="NZ_JBHSCR010000001.1"/>
</dbReference>
<dbReference type="InterPro" id="IPR001736">
    <property type="entry name" value="PLipase_D/transphosphatidylase"/>
</dbReference>
<dbReference type="InterPro" id="IPR025202">
    <property type="entry name" value="PLD-like_dom"/>
</dbReference>
<dbReference type="SMART" id="SM00155">
    <property type="entry name" value="PLDc"/>
    <property type="match status" value="2"/>
</dbReference>
<dbReference type="Gene3D" id="3.30.870.10">
    <property type="entry name" value="Endonuclease Chain A"/>
    <property type="match status" value="2"/>
</dbReference>
<evidence type="ECO:0000256" key="5">
    <source>
        <dbReference type="ARBA" id="ARBA00029594"/>
    </source>
</evidence>
<accession>A0ABV8U5N4</accession>
<dbReference type="CDD" id="cd09110">
    <property type="entry name" value="PLDc_CLS_1"/>
    <property type="match status" value="1"/>
</dbReference>
<dbReference type="PANTHER" id="PTHR21248:SF22">
    <property type="entry name" value="PHOSPHOLIPASE D"/>
    <property type="match status" value="1"/>
</dbReference>
<comment type="caution">
    <text evidence="7">The sequence shown here is derived from an EMBL/GenBank/DDBJ whole genome shotgun (WGS) entry which is preliminary data.</text>
</comment>
<keyword evidence="4" id="KW-0964">Secreted</keyword>
<comment type="subcellular location">
    <subcellularLocation>
        <location evidence="2">Secreted</location>
    </subcellularLocation>
</comment>
<evidence type="ECO:0000256" key="2">
    <source>
        <dbReference type="ARBA" id="ARBA00004613"/>
    </source>
</evidence>
<evidence type="ECO:0000256" key="3">
    <source>
        <dbReference type="ARBA" id="ARBA00018392"/>
    </source>
</evidence>
<feature type="domain" description="PLD phosphodiesterase" evidence="6">
    <location>
        <begin position="271"/>
        <end position="298"/>
    </location>
</feature>
<dbReference type="SUPFAM" id="SSF56024">
    <property type="entry name" value="Phospholipase D/nuclease"/>
    <property type="match status" value="2"/>
</dbReference>
<feature type="domain" description="PLD phosphodiesterase" evidence="6">
    <location>
        <begin position="105"/>
        <end position="132"/>
    </location>
</feature>
<evidence type="ECO:0000259" key="6">
    <source>
        <dbReference type="PROSITE" id="PS50035"/>
    </source>
</evidence>
<evidence type="ECO:0000256" key="1">
    <source>
        <dbReference type="ARBA" id="ARBA00003145"/>
    </source>
</evidence>
<evidence type="ECO:0000313" key="8">
    <source>
        <dbReference type="Proteomes" id="UP001595776"/>
    </source>
</evidence>
<dbReference type="Proteomes" id="UP001595776">
    <property type="component" value="Unassembled WGS sequence"/>
</dbReference>
<protein>
    <recommendedName>
        <fullName evidence="3">Phospholipase D</fullName>
    </recommendedName>
    <alternativeName>
        <fullName evidence="5">Choline phosphatase</fullName>
    </alternativeName>
</protein>
<gene>
    <name evidence="7" type="ORF">ACFO5Q_01420</name>
</gene>
<evidence type="ECO:0000256" key="4">
    <source>
        <dbReference type="ARBA" id="ARBA00022525"/>
    </source>
</evidence>
<organism evidence="7 8">
    <name type="scientific">Kordiimonas lipolytica</name>
    <dbReference type="NCBI Taxonomy" id="1662421"/>
    <lineage>
        <taxon>Bacteria</taxon>
        <taxon>Pseudomonadati</taxon>
        <taxon>Pseudomonadota</taxon>
        <taxon>Alphaproteobacteria</taxon>
        <taxon>Kordiimonadales</taxon>
        <taxon>Kordiimonadaceae</taxon>
        <taxon>Kordiimonas</taxon>
    </lineage>
</organism>
<keyword evidence="8" id="KW-1185">Reference proteome</keyword>
<evidence type="ECO:0000313" key="7">
    <source>
        <dbReference type="EMBL" id="MFC4346502.1"/>
    </source>
</evidence>
<dbReference type="PANTHER" id="PTHR21248">
    <property type="entry name" value="CARDIOLIPIN SYNTHASE"/>
    <property type="match status" value="1"/>
</dbReference>
<sequence>MQQSYMEKFDLFVDGDELYSSMLSTIATAENTIDFESYIFADDVVGNQFAKALVQRAQQGVSIRLHLDAVGSMFAASRHLEKYLRNGGVQVQWFHRWNWRRPWRYNRRNHRKLLVIDNKIAFLGGFNIHKENSRKSYGDSCWRDTHIRFEGPVTHAASQIFDAFWRGCRVHTNDLQNTETVLLHNPTRSCRHRLRCTYMASFLAAESCIYITTPYFVPDHRLLKHMKQAARRGVDVRLLVPRISDVRIAQWAARHFYASLIKAGVQIYEYLPRVLHAKTVVVDDTWSAIGTANLDYRSFFLNYELTLATNNHMLAKGLREQFLSDLNVSEKILLRNWNTRSRLSNILEHMAAMFRRWL</sequence>
<dbReference type="Pfam" id="PF13091">
    <property type="entry name" value="PLDc_2"/>
    <property type="match status" value="2"/>
</dbReference>
<dbReference type="EMBL" id="JBHSCR010000001">
    <property type="protein sequence ID" value="MFC4346502.1"/>
    <property type="molecule type" value="Genomic_DNA"/>
</dbReference>